<dbReference type="RefSeq" id="XP_043150553.1">
    <property type="nucleotide sequence ID" value="XM_043294618.1"/>
</dbReference>
<dbReference type="Gene3D" id="3.30.70.3370">
    <property type="match status" value="1"/>
</dbReference>
<dbReference type="AlphaFoldDB" id="A0A8E0QXI7"/>
<dbReference type="PANTHER" id="PTHR10496">
    <property type="entry name" value="40S RIBOSOMAL PROTEIN S24"/>
    <property type="match status" value="1"/>
</dbReference>
<dbReference type="HAMAP" id="MF_00545">
    <property type="entry name" value="Ribosomal_eS24"/>
    <property type="match status" value="1"/>
</dbReference>
<dbReference type="InterPro" id="IPR018098">
    <property type="entry name" value="Ribosomal_eS24_CS"/>
</dbReference>
<dbReference type="SUPFAM" id="SSF54189">
    <property type="entry name" value="Ribosomal proteins S24e, L23 and L15e"/>
    <property type="match status" value="1"/>
</dbReference>
<dbReference type="InterPro" id="IPR012678">
    <property type="entry name" value="Ribosomal_uL23/eL15/eS24_sf"/>
</dbReference>
<organism evidence="6 7">
    <name type="scientific">Aspergillus udagawae</name>
    <dbReference type="NCBI Taxonomy" id="91492"/>
    <lineage>
        <taxon>Eukaryota</taxon>
        <taxon>Fungi</taxon>
        <taxon>Dikarya</taxon>
        <taxon>Ascomycota</taxon>
        <taxon>Pezizomycotina</taxon>
        <taxon>Eurotiomycetes</taxon>
        <taxon>Eurotiomycetidae</taxon>
        <taxon>Eurotiales</taxon>
        <taxon>Aspergillaceae</taxon>
        <taxon>Aspergillus</taxon>
        <taxon>Aspergillus subgen. Fumigati</taxon>
    </lineage>
</organism>
<dbReference type="GO" id="GO:0006412">
    <property type="term" value="P:translation"/>
    <property type="evidence" value="ECO:0007669"/>
    <property type="project" value="InterPro"/>
</dbReference>
<dbReference type="InterPro" id="IPR053709">
    <property type="entry name" value="eRP_eS24_sf"/>
</dbReference>
<evidence type="ECO:0000256" key="2">
    <source>
        <dbReference type="ARBA" id="ARBA00022980"/>
    </source>
</evidence>
<dbReference type="EMBL" id="BBXM02000008">
    <property type="protein sequence ID" value="GIC93287.1"/>
    <property type="molecule type" value="Genomic_DNA"/>
</dbReference>
<dbReference type="Pfam" id="PF01282">
    <property type="entry name" value="Ribosomal_S24e"/>
    <property type="match status" value="1"/>
</dbReference>
<comment type="similarity">
    <text evidence="1 4">Belongs to the eukaryotic ribosomal protein eS24 family.</text>
</comment>
<reference evidence="6" key="1">
    <citation type="journal article" date="2015" name="Genome Announc.">
        <title>Draft Genome Sequence of the Pathogenic Filamentous Fungus Aspergillus udagawae Strain IFM 46973T.</title>
        <authorList>
            <person name="Kusuya Y."/>
            <person name="Takahashi-Nakaguchi A."/>
            <person name="Takahashi H."/>
            <person name="Yaguchi T."/>
        </authorList>
    </citation>
    <scope>NUCLEOTIDE SEQUENCE</scope>
    <source>
        <strain evidence="6">IFM 46973</strain>
    </source>
</reference>
<accession>A0A8E0QXI7</accession>
<keyword evidence="2" id="KW-0689">Ribosomal protein</keyword>
<reference evidence="6" key="2">
    <citation type="submission" date="2021-01" db="EMBL/GenBank/DDBJ databases">
        <title>Pan-genome distribution and transcriptional activeness of fungal secondary metabolism genes in Aspergillus section Fumigati.</title>
        <authorList>
            <person name="Takahashi H."/>
            <person name="Umemura M."/>
            <person name="Ninomiya A."/>
            <person name="Kusuya Y."/>
            <person name="Urayama S."/>
            <person name="Shimizu M."/>
            <person name="Watanabe A."/>
            <person name="Kamei K."/>
            <person name="Yaguchi T."/>
            <person name="Hagiwara D."/>
        </authorList>
    </citation>
    <scope>NUCLEOTIDE SEQUENCE</scope>
    <source>
        <strain evidence="6">IFM 46973</strain>
    </source>
</reference>
<comment type="caution">
    <text evidence="6">The sequence shown here is derived from an EMBL/GenBank/DDBJ whole genome shotgun (WGS) entry which is preliminary data.</text>
</comment>
<feature type="compositionally biased region" description="Basic residues" evidence="5">
    <location>
        <begin position="191"/>
        <end position="218"/>
    </location>
</feature>
<evidence type="ECO:0000256" key="5">
    <source>
        <dbReference type="SAM" id="MobiDB-lite"/>
    </source>
</evidence>
<evidence type="ECO:0000256" key="4">
    <source>
        <dbReference type="RuleBase" id="RU004383"/>
    </source>
</evidence>
<feature type="compositionally biased region" description="Basic and acidic residues" evidence="5">
    <location>
        <begin position="33"/>
        <end position="43"/>
    </location>
</feature>
<feature type="region of interest" description="Disordered" evidence="5">
    <location>
        <begin position="186"/>
        <end position="218"/>
    </location>
</feature>
<evidence type="ECO:0000313" key="7">
    <source>
        <dbReference type="Proteomes" id="UP000036893"/>
    </source>
</evidence>
<evidence type="ECO:0000256" key="1">
    <source>
        <dbReference type="ARBA" id="ARBA00009680"/>
    </source>
</evidence>
<dbReference type="InterPro" id="IPR001976">
    <property type="entry name" value="Ribosomal_eS24"/>
</dbReference>
<dbReference type="GO" id="GO:0003735">
    <property type="term" value="F:structural constituent of ribosome"/>
    <property type="evidence" value="ECO:0007669"/>
    <property type="project" value="InterPro"/>
</dbReference>
<dbReference type="Proteomes" id="UP000036893">
    <property type="component" value="Unassembled WGS sequence"/>
</dbReference>
<dbReference type="GeneID" id="66997246"/>
<evidence type="ECO:0000313" key="6">
    <source>
        <dbReference type="EMBL" id="GIC93287.1"/>
    </source>
</evidence>
<dbReference type="PROSITE" id="PS00529">
    <property type="entry name" value="RIBOSOMAL_S24E"/>
    <property type="match status" value="1"/>
</dbReference>
<name>A0A8E0QXI7_9EURO</name>
<dbReference type="FunFam" id="3.30.70.3370:FF:000001">
    <property type="entry name" value="40S ribosomal protein S24"/>
    <property type="match status" value="1"/>
</dbReference>
<protein>
    <recommendedName>
        <fullName evidence="4">40S ribosomal protein S24</fullName>
    </recommendedName>
</protein>
<feature type="region of interest" description="Disordered" evidence="5">
    <location>
        <begin position="23"/>
        <end position="52"/>
    </location>
</feature>
<dbReference type="GO" id="GO:0005840">
    <property type="term" value="C:ribosome"/>
    <property type="evidence" value="ECO:0007669"/>
    <property type="project" value="UniProtKB-KW"/>
</dbReference>
<keyword evidence="3" id="KW-0687">Ribonucleoprotein</keyword>
<evidence type="ECO:0000256" key="3">
    <source>
        <dbReference type="ARBA" id="ARBA00023274"/>
    </source>
</evidence>
<gene>
    <name evidence="6" type="ORF">Aud_009769</name>
</gene>
<sequence length="218" mass="24208">MYGSGRVRCTLNRNGLAGALAEPTAGTAQRNGSKIESHFEKPGNDNSDFDNPPNLSSLSSFCSFSRSQILAAGDSTFSSIPLTAIMADTPVTLRTRKFIRNPLLARKQMVVDVLHPNRANVSKDELREKLAELYKANKDQVSVFGFRTQYGGGKSTGFALVYDSHEALKKFEPHYRLVRIGAATKIEKASRQQRKQRKNRSKKFRGTAKTKGPKKNKD</sequence>
<proteinExistence type="inferred from homology"/>
<dbReference type="GO" id="GO:1990904">
    <property type="term" value="C:ribonucleoprotein complex"/>
    <property type="evidence" value="ECO:0007669"/>
    <property type="project" value="UniProtKB-KW"/>
</dbReference>